<organism evidence="1">
    <name type="scientific">Phage sp. ctPjm15</name>
    <dbReference type="NCBI Taxonomy" id="2828006"/>
    <lineage>
        <taxon>Viruses</taxon>
    </lineage>
</organism>
<name>A0A8S5SQZ7_9VIRU</name>
<dbReference type="Gene3D" id="2.60.120.40">
    <property type="match status" value="1"/>
</dbReference>
<reference evidence="1" key="1">
    <citation type="journal article" date="2021" name="Proc. Natl. Acad. Sci. U.S.A.">
        <title>A Catalog of Tens of Thousands of Viruses from Human Metagenomes Reveals Hidden Associations with Chronic Diseases.</title>
        <authorList>
            <person name="Tisza M.J."/>
            <person name="Buck C.B."/>
        </authorList>
    </citation>
    <scope>NUCLEOTIDE SEQUENCE</scope>
    <source>
        <strain evidence="1">CtPjm15</strain>
    </source>
</reference>
<sequence length="148" mass="15225">MMSKYQMIQATNKNIGAVAAGALLPLGVITRKISDGCTCGQTFQLQTTGADTVVIGEKGYYRIVYSASLEAGAAGAVGLTLLVGGAEVYSVQATAAADGYVNLTLPYVIRAFANCGSLPTNLPLNIQVRLDTTAATAGTGNLIVEKMC</sequence>
<accession>A0A8S5SQZ7</accession>
<protein>
    <submittedName>
        <fullName evidence="1">Uncharacterized protein</fullName>
    </submittedName>
</protein>
<dbReference type="EMBL" id="BK032645">
    <property type="protein sequence ID" value="DAF53002.1"/>
    <property type="molecule type" value="Genomic_DNA"/>
</dbReference>
<evidence type="ECO:0000313" key="1">
    <source>
        <dbReference type="EMBL" id="DAF53002.1"/>
    </source>
</evidence>
<dbReference type="InterPro" id="IPR008983">
    <property type="entry name" value="Tumour_necrosis_fac-like_dom"/>
</dbReference>
<proteinExistence type="predicted"/>